<feature type="region of interest" description="Disordered" evidence="3">
    <location>
        <begin position="676"/>
        <end position="696"/>
    </location>
</feature>
<dbReference type="HOGENOM" id="CLU_006019_2_0_1"/>
<dbReference type="InterPro" id="IPR007219">
    <property type="entry name" value="XnlR_reg_dom"/>
</dbReference>
<dbReference type="SUPFAM" id="SSF57701">
    <property type="entry name" value="Zn2/Cys6 DNA-binding domain"/>
    <property type="match status" value="1"/>
</dbReference>
<evidence type="ECO:0000313" key="5">
    <source>
        <dbReference type="EMBL" id="ESK85766.1"/>
    </source>
</evidence>
<keyword evidence="6" id="KW-1185">Reference proteome</keyword>
<dbReference type="Gene3D" id="4.10.240.10">
    <property type="entry name" value="Zn(2)-C6 fungal-type DNA-binding domain"/>
    <property type="match status" value="1"/>
</dbReference>
<dbReference type="CDD" id="cd00067">
    <property type="entry name" value="GAL4"/>
    <property type="match status" value="1"/>
</dbReference>
<feature type="compositionally biased region" description="Basic and acidic residues" evidence="3">
    <location>
        <begin position="682"/>
        <end position="695"/>
    </location>
</feature>
<dbReference type="GO" id="GO:0003677">
    <property type="term" value="F:DNA binding"/>
    <property type="evidence" value="ECO:0007669"/>
    <property type="project" value="InterPro"/>
</dbReference>
<dbReference type="Proteomes" id="UP000017559">
    <property type="component" value="Unassembled WGS sequence"/>
</dbReference>
<dbReference type="CDD" id="cd12148">
    <property type="entry name" value="fungal_TF_MHR"/>
    <property type="match status" value="1"/>
</dbReference>
<dbReference type="PANTHER" id="PTHR46910:SF38">
    <property type="entry name" value="ZN(2)-C6 FUNGAL-TYPE DOMAIN-CONTAINING PROTEIN"/>
    <property type="match status" value="1"/>
</dbReference>
<organism evidence="5 6">
    <name type="scientific">Moniliophthora roreri (strain MCA 2997)</name>
    <name type="common">Cocoa frosty pod rot fungus</name>
    <name type="synonym">Crinipellis roreri</name>
    <dbReference type="NCBI Taxonomy" id="1381753"/>
    <lineage>
        <taxon>Eukaryota</taxon>
        <taxon>Fungi</taxon>
        <taxon>Dikarya</taxon>
        <taxon>Basidiomycota</taxon>
        <taxon>Agaricomycotina</taxon>
        <taxon>Agaricomycetes</taxon>
        <taxon>Agaricomycetidae</taxon>
        <taxon>Agaricales</taxon>
        <taxon>Marasmiineae</taxon>
        <taxon>Marasmiaceae</taxon>
        <taxon>Moniliophthora</taxon>
    </lineage>
</organism>
<accession>V2WZ18</accession>
<evidence type="ECO:0000256" key="1">
    <source>
        <dbReference type="ARBA" id="ARBA00022723"/>
    </source>
</evidence>
<feature type="domain" description="Zn(2)-C6 fungal-type" evidence="4">
    <location>
        <begin position="25"/>
        <end position="58"/>
    </location>
</feature>
<keyword evidence="1" id="KW-0479">Metal-binding</keyword>
<dbReference type="AlphaFoldDB" id="V2WZ18"/>
<dbReference type="GO" id="GO:0006351">
    <property type="term" value="P:DNA-templated transcription"/>
    <property type="evidence" value="ECO:0007669"/>
    <property type="project" value="InterPro"/>
</dbReference>
<dbReference type="SMART" id="SM00906">
    <property type="entry name" value="Fungal_trans"/>
    <property type="match status" value="1"/>
</dbReference>
<evidence type="ECO:0000313" key="6">
    <source>
        <dbReference type="Proteomes" id="UP000017559"/>
    </source>
</evidence>
<dbReference type="Pfam" id="PF04082">
    <property type="entry name" value="Fungal_trans"/>
    <property type="match status" value="1"/>
</dbReference>
<keyword evidence="2" id="KW-0539">Nucleus</keyword>
<protein>
    <recommendedName>
        <fullName evidence="4">Zn(2)-C6 fungal-type domain-containing protein</fullName>
    </recommendedName>
</protein>
<dbReference type="InterPro" id="IPR001138">
    <property type="entry name" value="Zn2Cys6_DnaBD"/>
</dbReference>
<dbReference type="GO" id="GO:0000981">
    <property type="term" value="F:DNA-binding transcription factor activity, RNA polymerase II-specific"/>
    <property type="evidence" value="ECO:0007669"/>
    <property type="project" value="InterPro"/>
</dbReference>
<sequence>MSDTPDKPLYRTPPGGFKKTRLQNSCDLCIQKKVRCDSSKNKSNICSACISYNTPCTHRNAEARLAKKQAEAAKAGRSTPSETGIGSIQKFTDLAKAFLNDVLSTTKPYKLPEDQTTVYETIFQIALYARDLEERVNTTSGSSSSSPPMSRQATPTSPRLRGPQPKEEPVDFDIDISDPLRKLDISLGSSKRSYYGRASHLMLVKTALSLMPPTRNNFCLDIRRPEYWNVYSWELSESQIRYQTLYQFPEPDLMVHLIDLYFDKFCASMRMLHRPSFEREVYVESKHLHDSQFGALVLTVCALGARYSDDRRIFDDGCKSEHNAGWKWIRQIRPFGLCSFEGEDPCVYELQALCNYMFFNLETSTPDVSWLLLGVGVRYAQAVGAHRRRFCSKDPTAEQELWKRAFWTLIVIDCYMASFWGRPRATFPLDYDQEFPLEVDDEYWEPSEPDGLPFQQPEGKPSMVTFWGLLLRLLRILGIAQRTILALDKDALESHIWILPNEERVIMELDSDLNEWIDSVPEHLRWKSDQPDSPFFNQAATLYSVYYWVTIQIHRPFIPRDGKRSSQLQFSSLAVCTNAARASSRLLECQARKGTLDVHSAQFSLFTSGMLLLLNLWGGSRLGLVGDPSKQLEDVYRCIDVLKTLETRWHVCGRLYDIISGLLSVTGLEKNRELPYTSRKRAREDDTGSGDEQRYSHSPYEADLDFVLPNYLRELPLYPEELGRMPIHELEPSTSYGFVQPSQYHYRQLRSQVLSGSSTLAGWDSTYPDQDPVASAHASWWASASDGQSSSVRWDDWAPYATGFDDLLRSFGSNS</sequence>
<feature type="region of interest" description="Disordered" evidence="3">
    <location>
        <begin position="136"/>
        <end position="173"/>
    </location>
</feature>
<dbReference type="EMBL" id="AWSO01001023">
    <property type="protein sequence ID" value="ESK85766.1"/>
    <property type="molecule type" value="Genomic_DNA"/>
</dbReference>
<dbReference type="OrthoDB" id="4456959at2759"/>
<name>V2WZ18_MONRO</name>
<dbReference type="KEGG" id="mrr:Moror_2444"/>
<gene>
    <name evidence="5" type="ORF">Moror_2444</name>
</gene>
<proteinExistence type="predicted"/>
<dbReference type="Pfam" id="PF00172">
    <property type="entry name" value="Zn_clus"/>
    <property type="match status" value="1"/>
</dbReference>
<reference evidence="5 6" key="1">
    <citation type="journal article" date="2014" name="BMC Genomics">
        <title>Genome and secretome analysis of the hemibiotrophic fungal pathogen, Moniliophthora roreri, which causes frosty pod rot disease of cacao: mechanisms of the biotrophic and necrotrophic phases.</title>
        <authorList>
            <person name="Meinhardt L.W."/>
            <person name="Costa G.G.L."/>
            <person name="Thomazella D.P.T."/>
            <person name="Teixeira P.J.P.L."/>
            <person name="Carazzolle M.F."/>
            <person name="Schuster S.C."/>
            <person name="Carlson J.E."/>
            <person name="Guiltinan M.J."/>
            <person name="Mieczkowski P."/>
            <person name="Farmer A."/>
            <person name="Ramaraj T."/>
            <person name="Crozier J."/>
            <person name="Davis R.E."/>
            <person name="Shao J."/>
            <person name="Melnick R.L."/>
            <person name="Pereira G.A.G."/>
            <person name="Bailey B.A."/>
        </authorList>
    </citation>
    <scope>NUCLEOTIDE SEQUENCE [LARGE SCALE GENOMIC DNA]</scope>
    <source>
        <strain evidence="5 6">MCA 2997</strain>
    </source>
</reference>
<evidence type="ECO:0000256" key="2">
    <source>
        <dbReference type="ARBA" id="ARBA00023242"/>
    </source>
</evidence>
<dbReference type="SMART" id="SM00066">
    <property type="entry name" value="GAL4"/>
    <property type="match status" value="1"/>
</dbReference>
<dbReference type="GO" id="GO:0008270">
    <property type="term" value="F:zinc ion binding"/>
    <property type="evidence" value="ECO:0007669"/>
    <property type="project" value="InterPro"/>
</dbReference>
<dbReference type="PROSITE" id="PS50048">
    <property type="entry name" value="ZN2_CY6_FUNGAL_2"/>
    <property type="match status" value="1"/>
</dbReference>
<dbReference type="InterPro" id="IPR036864">
    <property type="entry name" value="Zn2-C6_fun-type_DNA-bd_sf"/>
</dbReference>
<dbReference type="PANTHER" id="PTHR46910">
    <property type="entry name" value="TRANSCRIPTION FACTOR PDR1"/>
    <property type="match status" value="1"/>
</dbReference>
<evidence type="ECO:0000259" key="4">
    <source>
        <dbReference type="PROSITE" id="PS50048"/>
    </source>
</evidence>
<evidence type="ECO:0000256" key="3">
    <source>
        <dbReference type="SAM" id="MobiDB-lite"/>
    </source>
</evidence>
<dbReference type="InterPro" id="IPR050987">
    <property type="entry name" value="AtrR-like"/>
</dbReference>
<feature type="compositionally biased region" description="Low complexity" evidence="3">
    <location>
        <begin position="140"/>
        <end position="150"/>
    </location>
</feature>
<comment type="caution">
    <text evidence="5">The sequence shown here is derived from an EMBL/GenBank/DDBJ whole genome shotgun (WGS) entry which is preliminary data.</text>
</comment>